<name>A0ACB9BD27_ARCLA</name>
<evidence type="ECO:0000313" key="2">
    <source>
        <dbReference type="Proteomes" id="UP001055879"/>
    </source>
</evidence>
<accession>A0ACB9BD27</accession>
<dbReference type="Proteomes" id="UP001055879">
    <property type="component" value="Linkage Group LG06"/>
</dbReference>
<gene>
    <name evidence="1" type="ORF">L6452_21020</name>
</gene>
<evidence type="ECO:0000313" key="1">
    <source>
        <dbReference type="EMBL" id="KAI3720110.1"/>
    </source>
</evidence>
<reference evidence="2" key="1">
    <citation type="journal article" date="2022" name="Mol. Ecol. Resour.">
        <title>The genomes of chicory, endive, great burdock and yacon provide insights into Asteraceae palaeo-polyploidization history and plant inulin production.</title>
        <authorList>
            <person name="Fan W."/>
            <person name="Wang S."/>
            <person name="Wang H."/>
            <person name="Wang A."/>
            <person name="Jiang F."/>
            <person name="Liu H."/>
            <person name="Zhao H."/>
            <person name="Xu D."/>
            <person name="Zhang Y."/>
        </authorList>
    </citation>
    <scope>NUCLEOTIDE SEQUENCE [LARGE SCALE GENOMIC DNA]</scope>
    <source>
        <strain evidence="2">cv. Niubang</strain>
    </source>
</reference>
<protein>
    <submittedName>
        <fullName evidence="1">Uncharacterized protein</fullName>
    </submittedName>
</protein>
<proteinExistence type="predicted"/>
<organism evidence="1 2">
    <name type="scientific">Arctium lappa</name>
    <name type="common">Greater burdock</name>
    <name type="synonym">Lappa major</name>
    <dbReference type="NCBI Taxonomy" id="4217"/>
    <lineage>
        <taxon>Eukaryota</taxon>
        <taxon>Viridiplantae</taxon>
        <taxon>Streptophyta</taxon>
        <taxon>Embryophyta</taxon>
        <taxon>Tracheophyta</taxon>
        <taxon>Spermatophyta</taxon>
        <taxon>Magnoliopsida</taxon>
        <taxon>eudicotyledons</taxon>
        <taxon>Gunneridae</taxon>
        <taxon>Pentapetalae</taxon>
        <taxon>asterids</taxon>
        <taxon>campanulids</taxon>
        <taxon>Asterales</taxon>
        <taxon>Asteraceae</taxon>
        <taxon>Carduoideae</taxon>
        <taxon>Cardueae</taxon>
        <taxon>Arctiinae</taxon>
        <taxon>Arctium</taxon>
    </lineage>
</organism>
<sequence>MKNLHKSPTSLDLSISVLGFASSSSGKQGDGRNVVRRDFDINEVPSEEQWTTTTVDRNEEESTTTIGIINITNGDGGPPTKKLRLTEEQSRLLEESFQQNYTLNPKMKEELAGKLALKPRQVEVWFQNRRARYKVKQTEIEYEYLKGCFESLTEQNNKLYKEVEELRAMRVGSSTKSSHRVYEPFPSSKLVMCPQCQRVTTTITTDHGNCVNS</sequence>
<dbReference type="EMBL" id="CM042052">
    <property type="protein sequence ID" value="KAI3720110.1"/>
    <property type="molecule type" value="Genomic_DNA"/>
</dbReference>
<reference evidence="1 2" key="2">
    <citation type="journal article" date="2022" name="Mol. Ecol. Resour.">
        <title>The genomes of chicory, endive, great burdock and yacon provide insights into Asteraceae paleo-polyploidization history and plant inulin production.</title>
        <authorList>
            <person name="Fan W."/>
            <person name="Wang S."/>
            <person name="Wang H."/>
            <person name="Wang A."/>
            <person name="Jiang F."/>
            <person name="Liu H."/>
            <person name="Zhao H."/>
            <person name="Xu D."/>
            <person name="Zhang Y."/>
        </authorList>
    </citation>
    <scope>NUCLEOTIDE SEQUENCE [LARGE SCALE GENOMIC DNA]</scope>
    <source>
        <strain evidence="2">cv. Niubang</strain>
    </source>
</reference>
<keyword evidence="2" id="KW-1185">Reference proteome</keyword>
<comment type="caution">
    <text evidence="1">The sequence shown here is derived from an EMBL/GenBank/DDBJ whole genome shotgun (WGS) entry which is preliminary data.</text>
</comment>